<reference evidence="1" key="1">
    <citation type="submission" date="2022-07" db="EMBL/GenBank/DDBJ databases">
        <title>Chromosome-level genome of Muraenolepis orangiensis.</title>
        <authorList>
            <person name="Kim J."/>
        </authorList>
    </citation>
    <scope>NUCLEOTIDE SEQUENCE</scope>
    <source>
        <strain evidence="1">KU_S4_2022</strain>
        <tissue evidence="1">Muscle</tissue>
    </source>
</reference>
<protein>
    <submittedName>
        <fullName evidence="1">Uncharacterized protein</fullName>
    </submittedName>
</protein>
<name>A0A9Q0E0P0_9TELE</name>
<dbReference type="AlphaFoldDB" id="A0A9Q0E0P0"/>
<comment type="caution">
    <text evidence="1">The sequence shown here is derived from an EMBL/GenBank/DDBJ whole genome shotgun (WGS) entry which is preliminary data.</text>
</comment>
<accession>A0A9Q0E0P0</accession>
<dbReference type="EMBL" id="JANIIK010000109">
    <property type="protein sequence ID" value="KAJ3597899.1"/>
    <property type="molecule type" value="Genomic_DNA"/>
</dbReference>
<gene>
    <name evidence="1" type="ORF">NHX12_001415</name>
</gene>
<organism evidence="1 2">
    <name type="scientific">Muraenolepis orangiensis</name>
    <name type="common">Patagonian moray cod</name>
    <dbReference type="NCBI Taxonomy" id="630683"/>
    <lineage>
        <taxon>Eukaryota</taxon>
        <taxon>Metazoa</taxon>
        <taxon>Chordata</taxon>
        <taxon>Craniata</taxon>
        <taxon>Vertebrata</taxon>
        <taxon>Euteleostomi</taxon>
        <taxon>Actinopterygii</taxon>
        <taxon>Neopterygii</taxon>
        <taxon>Teleostei</taxon>
        <taxon>Neoteleostei</taxon>
        <taxon>Acanthomorphata</taxon>
        <taxon>Zeiogadaria</taxon>
        <taxon>Gadariae</taxon>
        <taxon>Gadiformes</taxon>
        <taxon>Muraenolepidoidei</taxon>
        <taxon>Muraenolepididae</taxon>
        <taxon>Muraenolepis</taxon>
    </lineage>
</organism>
<evidence type="ECO:0000313" key="1">
    <source>
        <dbReference type="EMBL" id="KAJ3597899.1"/>
    </source>
</evidence>
<evidence type="ECO:0000313" key="2">
    <source>
        <dbReference type="Proteomes" id="UP001148018"/>
    </source>
</evidence>
<dbReference type="OrthoDB" id="2428896at2759"/>
<keyword evidence="2" id="KW-1185">Reference proteome</keyword>
<sequence>MSVEVRLKKMFSSPFGAGGGSHNFDLSSKADLTKLFNSPVYGAERMQRPLGSMVQIGPLSHSGVRLTLKDGSTWLVHKGNDFEASSQTVVVDAKHMSNKWQIKETKNFEGTQTVGDFVKAGGSDDNPLFDNCHQGAGQMMNE</sequence>
<proteinExistence type="predicted"/>
<dbReference type="Proteomes" id="UP001148018">
    <property type="component" value="Unassembled WGS sequence"/>
</dbReference>